<evidence type="ECO:0000313" key="4">
    <source>
        <dbReference type="Proteomes" id="UP000077248"/>
    </source>
</evidence>
<dbReference type="AlphaFoldDB" id="A0A177DJW3"/>
<keyword evidence="4" id="KW-1185">Reference proteome</keyword>
<evidence type="ECO:0000256" key="1">
    <source>
        <dbReference type="SAM" id="MobiDB-lite"/>
    </source>
</evidence>
<dbReference type="VEuPathDB" id="FungiDB:CC77DRAFT_1009677"/>
<gene>
    <name evidence="3" type="ORF">CC77DRAFT_1009677</name>
</gene>
<dbReference type="Proteomes" id="UP000077248">
    <property type="component" value="Unassembled WGS sequence"/>
</dbReference>
<feature type="chain" id="PRO_5008059488" evidence="2">
    <location>
        <begin position="20"/>
        <end position="393"/>
    </location>
</feature>
<name>A0A177DJW3_ALTAL</name>
<dbReference type="EMBL" id="KV441480">
    <property type="protein sequence ID" value="OAG20005.1"/>
    <property type="molecule type" value="Genomic_DNA"/>
</dbReference>
<organism evidence="3 4">
    <name type="scientific">Alternaria alternata</name>
    <name type="common">Alternaria rot fungus</name>
    <name type="synonym">Torula alternata</name>
    <dbReference type="NCBI Taxonomy" id="5599"/>
    <lineage>
        <taxon>Eukaryota</taxon>
        <taxon>Fungi</taxon>
        <taxon>Dikarya</taxon>
        <taxon>Ascomycota</taxon>
        <taxon>Pezizomycotina</taxon>
        <taxon>Dothideomycetes</taxon>
        <taxon>Pleosporomycetidae</taxon>
        <taxon>Pleosporales</taxon>
        <taxon>Pleosporineae</taxon>
        <taxon>Pleosporaceae</taxon>
        <taxon>Alternaria</taxon>
        <taxon>Alternaria sect. Alternaria</taxon>
        <taxon>Alternaria alternata complex</taxon>
    </lineage>
</organism>
<reference evidence="3 4" key="1">
    <citation type="submission" date="2016-05" db="EMBL/GenBank/DDBJ databases">
        <title>Comparative analysis of secretome profiles of manganese(II)-oxidizing ascomycete fungi.</title>
        <authorList>
            <consortium name="DOE Joint Genome Institute"/>
            <person name="Zeiner C.A."/>
            <person name="Purvine S.O."/>
            <person name="Zink E.M."/>
            <person name="Wu S."/>
            <person name="Pasa-Tolic L."/>
            <person name="Chaput D.L."/>
            <person name="Haridas S."/>
            <person name="Grigoriev I.V."/>
            <person name="Santelli C.M."/>
            <person name="Hansel C.M."/>
        </authorList>
    </citation>
    <scope>NUCLEOTIDE SEQUENCE [LARGE SCALE GENOMIC DNA]</scope>
    <source>
        <strain evidence="3 4">SRC1lrK2f</strain>
    </source>
</reference>
<sequence length="393" mass="42198">MFIKHQAALLAGLLPLASAYRLVFYTGFDCNGERLGARQAVQDGTCYDPSPLGSQTSSVLIVAEEGDDPLSTVVFFPNGADCALGEAISTGNTGCVNVYQGDSFGGYTVISGQTKRGEVQEEAPTSAIGITHGDFFEMDGELWRWNQIAQDTFSGVKPEDWSGTARIANFAPLEYGRDFPFNFTKYDLENPSSSMTERAVTAASGLDAGSTPNPPREAEELFERQDVCRRIRDCVYGFPILANYYFPAQTEAVVNQINAAKPAAESIWNFLKNPYVSGFAVGLSTGAIGARYFGSAPDCIPGPESEAVRTTINEGTTTASRVSAISTDVLGGSNGAGTLTTVIVPPDQRGTGICNTPTTDPSPTRFAFSRHKRSLYAKVPGFEEWLKTKNFAL</sequence>
<evidence type="ECO:0000313" key="3">
    <source>
        <dbReference type="EMBL" id="OAG20005.1"/>
    </source>
</evidence>
<feature type="signal peptide" evidence="2">
    <location>
        <begin position="1"/>
        <end position="19"/>
    </location>
</feature>
<accession>A0A177DJW3</accession>
<dbReference type="RefSeq" id="XP_018385426.1">
    <property type="nucleotide sequence ID" value="XM_018523609.1"/>
</dbReference>
<dbReference type="KEGG" id="aalt:CC77DRAFT_1009677"/>
<keyword evidence="2" id="KW-0732">Signal</keyword>
<evidence type="ECO:0000256" key="2">
    <source>
        <dbReference type="SAM" id="SignalP"/>
    </source>
</evidence>
<dbReference type="GeneID" id="29109203"/>
<protein>
    <submittedName>
        <fullName evidence="3">Uncharacterized protein</fullName>
    </submittedName>
</protein>
<feature type="region of interest" description="Disordered" evidence="1">
    <location>
        <begin position="197"/>
        <end position="216"/>
    </location>
</feature>
<proteinExistence type="predicted"/>